<reference evidence="1 2" key="1">
    <citation type="submission" date="2015-03" db="EMBL/GenBank/DDBJ databases">
        <authorList>
            <consortium name="Pathogen Informatics"/>
            <person name="Murphy D."/>
        </authorList>
    </citation>
    <scope>NUCLEOTIDE SEQUENCE [LARGE SCALE GENOMIC DNA]</scope>
    <source>
        <strain evidence="1 2">FE82747</strain>
    </source>
</reference>
<dbReference type="EMBL" id="CQBM01000004">
    <property type="protein sequence ID" value="CNI13208.1"/>
    <property type="molecule type" value="Genomic_DNA"/>
</dbReference>
<proteinExistence type="predicted"/>
<dbReference type="AlphaFoldDB" id="A0AA36PMC6"/>
<organism evidence="1 2">
    <name type="scientific">Yersinia mollaretii</name>
    <dbReference type="NCBI Taxonomy" id="33060"/>
    <lineage>
        <taxon>Bacteria</taxon>
        <taxon>Pseudomonadati</taxon>
        <taxon>Pseudomonadota</taxon>
        <taxon>Gammaproteobacteria</taxon>
        <taxon>Enterobacterales</taxon>
        <taxon>Yersiniaceae</taxon>
        <taxon>Yersinia</taxon>
    </lineage>
</organism>
<sequence>MITCNKCHIEQPVDNYYPRNRVCKKCTKARVSEYQRGDGKKIHNLSSIKYNKTDKGRIAAKKAEVNYSNNHRERKLAHWAVRRAIKKGNLERIDSCESCRSPCRPQAHHCDYTKPLEVMWLCQSCHVEWHKNNIPIYETKAA</sequence>
<evidence type="ECO:0000313" key="2">
    <source>
        <dbReference type="Proteomes" id="UP000040841"/>
    </source>
</evidence>
<protein>
    <submittedName>
        <fullName evidence="1">Uncharacterized protein</fullName>
    </submittedName>
</protein>
<accession>A0AA36PMC6</accession>
<comment type="caution">
    <text evidence="1">The sequence shown here is derived from an EMBL/GenBank/DDBJ whole genome shotgun (WGS) entry which is preliminary data.</text>
</comment>
<evidence type="ECO:0000313" key="1">
    <source>
        <dbReference type="EMBL" id="CNI13208.1"/>
    </source>
</evidence>
<dbReference type="RefSeq" id="WP_049678660.1">
    <property type="nucleotide sequence ID" value="NZ_CABMMJ010000004.1"/>
</dbReference>
<gene>
    <name evidence="1" type="ORF">ERS008502_02361</name>
</gene>
<name>A0AA36PMC6_YERMO</name>
<dbReference type="Proteomes" id="UP000040841">
    <property type="component" value="Unassembled WGS sequence"/>
</dbReference>